<keyword evidence="2" id="KW-1185">Reference proteome</keyword>
<reference evidence="1 2" key="1">
    <citation type="submission" date="2019-02" db="EMBL/GenBank/DDBJ databases">
        <title>Deep-cultivation of Planctomycetes and their phenomic and genomic characterization uncovers novel biology.</title>
        <authorList>
            <person name="Wiegand S."/>
            <person name="Jogler M."/>
            <person name="Boedeker C."/>
            <person name="Pinto D."/>
            <person name="Vollmers J."/>
            <person name="Rivas-Marin E."/>
            <person name="Kohn T."/>
            <person name="Peeters S.H."/>
            <person name="Heuer A."/>
            <person name="Rast P."/>
            <person name="Oberbeckmann S."/>
            <person name="Bunk B."/>
            <person name="Jeske O."/>
            <person name="Meyerdierks A."/>
            <person name="Storesund J.E."/>
            <person name="Kallscheuer N."/>
            <person name="Luecker S."/>
            <person name="Lage O.M."/>
            <person name="Pohl T."/>
            <person name="Merkel B.J."/>
            <person name="Hornburger P."/>
            <person name="Mueller R.-W."/>
            <person name="Bruemmer F."/>
            <person name="Labrenz M."/>
            <person name="Spormann A.M."/>
            <person name="Op den Camp H."/>
            <person name="Overmann J."/>
            <person name="Amann R."/>
            <person name="Jetten M.S.M."/>
            <person name="Mascher T."/>
            <person name="Medema M.H."/>
            <person name="Devos D.P."/>
            <person name="Kaster A.-K."/>
            <person name="Ovreas L."/>
            <person name="Rohde M."/>
            <person name="Galperin M.Y."/>
            <person name="Jogler C."/>
        </authorList>
    </citation>
    <scope>NUCLEOTIDE SEQUENCE [LARGE SCALE GENOMIC DNA]</scope>
    <source>
        <strain evidence="1 2">Pla133</strain>
    </source>
</reference>
<accession>A0A518BQV1</accession>
<dbReference type="EMBL" id="CP036287">
    <property type="protein sequence ID" value="QDU69357.1"/>
    <property type="molecule type" value="Genomic_DNA"/>
</dbReference>
<sequence>MPAVVTAFAAREVVSASSATATLSRPFRLGVFGHAYLAAALPKSTPTSTGGVISPLPAV</sequence>
<name>A0A518BQV1_9BACT</name>
<dbReference type="AlphaFoldDB" id="A0A518BQV1"/>
<evidence type="ECO:0000313" key="2">
    <source>
        <dbReference type="Proteomes" id="UP000316921"/>
    </source>
</evidence>
<evidence type="ECO:0000313" key="1">
    <source>
        <dbReference type="EMBL" id="QDU69357.1"/>
    </source>
</evidence>
<protein>
    <submittedName>
        <fullName evidence="1">Uncharacterized protein</fullName>
    </submittedName>
</protein>
<gene>
    <name evidence="1" type="ORF">Pla133_44760</name>
</gene>
<organism evidence="1 2">
    <name type="scientific">Engelhardtia mirabilis</name>
    <dbReference type="NCBI Taxonomy" id="2528011"/>
    <lineage>
        <taxon>Bacteria</taxon>
        <taxon>Pseudomonadati</taxon>
        <taxon>Planctomycetota</taxon>
        <taxon>Planctomycetia</taxon>
        <taxon>Planctomycetia incertae sedis</taxon>
        <taxon>Engelhardtia</taxon>
    </lineage>
</organism>
<dbReference type="KEGG" id="pbap:Pla133_44760"/>
<dbReference type="Proteomes" id="UP000316921">
    <property type="component" value="Chromosome"/>
</dbReference>
<proteinExistence type="predicted"/>